<feature type="region of interest" description="Disordered" evidence="1">
    <location>
        <begin position="62"/>
        <end position="145"/>
    </location>
</feature>
<evidence type="ECO:0000313" key="4">
    <source>
        <dbReference type="EMBL" id="CAB3239170.1"/>
    </source>
</evidence>
<evidence type="ECO:0000313" key="6">
    <source>
        <dbReference type="Proteomes" id="UP000494256"/>
    </source>
</evidence>
<organism evidence="3 5">
    <name type="scientific">Arctia plantaginis</name>
    <name type="common">Wood tiger moth</name>
    <name type="synonym">Phalaena plantaginis</name>
    <dbReference type="NCBI Taxonomy" id="874455"/>
    <lineage>
        <taxon>Eukaryota</taxon>
        <taxon>Metazoa</taxon>
        <taxon>Ecdysozoa</taxon>
        <taxon>Arthropoda</taxon>
        <taxon>Hexapoda</taxon>
        <taxon>Insecta</taxon>
        <taxon>Pterygota</taxon>
        <taxon>Neoptera</taxon>
        <taxon>Endopterygota</taxon>
        <taxon>Lepidoptera</taxon>
        <taxon>Glossata</taxon>
        <taxon>Ditrysia</taxon>
        <taxon>Noctuoidea</taxon>
        <taxon>Erebidae</taxon>
        <taxon>Arctiinae</taxon>
        <taxon>Arctia</taxon>
    </lineage>
</organism>
<keyword evidence="5" id="KW-1185">Reference proteome</keyword>
<dbReference type="OrthoDB" id="7472779at2759"/>
<dbReference type="EMBL" id="CADEBC010000220">
    <property type="protein sequence ID" value="CAB3226554.1"/>
    <property type="molecule type" value="Genomic_DNA"/>
</dbReference>
<evidence type="ECO:0008006" key="7">
    <source>
        <dbReference type="Google" id="ProtNLM"/>
    </source>
</evidence>
<name>A0A8S0Z280_ARCPL</name>
<feature type="compositionally biased region" description="Low complexity" evidence="1">
    <location>
        <begin position="94"/>
        <end position="108"/>
    </location>
</feature>
<evidence type="ECO:0000313" key="5">
    <source>
        <dbReference type="Proteomes" id="UP000494106"/>
    </source>
</evidence>
<sequence>MNVPSNSCLFWRAAFCSFCLGSLGASSGSLWQQTNAHARHNSTTNNPARNVNIDDRRKHHHFRTLRQSSSSLNSPVDAVVASSSDEAIPRGREASSQARHARAAMRAPARLDRARLSDGAPPRPASAVDGTRSIRAGAKRTALPT</sequence>
<proteinExistence type="predicted"/>
<protein>
    <recommendedName>
        <fullName evidence="7">Secreted protein</fullName>
    </recommendedName>
</protein>
<dbReference type="AlphaFoldDB" id="A0A8S0Z280"/>
<gene>
    <name evidence="3" type="ORF">APLA_LOCUS2939</name>
    <name evidence="4" type="ORF">APLA_LOCUS8554</name>
</gene>
<feature type="chain" id="PRO_5036272888" description="Secreted protein" evidence="2">
    <location>
        <begin position="25"/>
        <end position="145"/>
    </location>
</feature>
<dbReference type="Proteomes" id="UP000494256">
    <property type="component" value="Unassembled WGS sequence"/>
</dbReference>
<comment type="caution">
    <text evidence="3">The sequence shown here is derived from an EMBL/GenBank/DDBJ whole genome shotgun (WGS) entry which is preliminary data.</text>
</comment>
<dbReference type="EMBL" id="CADEBD010000308">
    <property type="protein sequence ID" value="CAB3239170.1"/>
    <property type="molecule type" value="Genomic_DNA"/>
</dbReference>
<keyword evidence="2" id="KW-0732">Signal</keyword>
<evidence type="ECO:0000256" key="1">
    <source>
        <dbReference type="SAM" id="MobiDB-lite"/>
    </source>
</evidence>
<feature type="compositionally biased region" description="Low complexity" evidence="1">
    <location>
        <begin position="76"/>
        <end position="85"/>
    </location>
</feature>
<accession>A0A8S0Z280</accession>
<feature type="compositionally biased region" description="Polar residues" evidence="1">
    <location>
        <begin position="65"/>
        <end position="74"/>
    </location>
</feature>
<reference evidence="5 6" key="1">
    <citation type="submission" date="2020-04" db="EMBL/GenBank/DDBJ databases">
        <authorList>
            <person name="Wallbank WR R."/>
            <person name="Pardo Diaz C."/>
            <person name="Kozak K."/>
            <person name="Martin S."/>
            <person name="Jiggins C."/>
            <person name="Moest M."/>
            <person name="Warren A I."/>
            <person name="Byers J.R.P. K."/>
            <person name="Montejo-Kovacevich G."/>
            <person name="Yen C E."/>
        </authorList>
    </citation>
    <scope>NUCLEOTIDE SEQUENCE [LARGE SCALE GENOMIC DNA]</scope>
</reference>
<dbReference type="Proteomes" id="UP000494106">
    <property type="component" value="Unassembled WGS sequence"/>
</dbReference>
<evidence type="ECO:0000256" key="2">
    <source>
        <dbReference type="SAM" id="SignalP"/>
    </source>
</evidence>
<feature type="signal peptide" evidence="2">
    <location>
        <begin position="1"/>
        <end position="24"/>
    </location>
</feature>
<evidence type="ECO:0000313" key="3">
    <source>
        <dbReference type="EMBL" id="CAB3226554.1"/>
    </source>
</evidence>